<dbReference type="Proteomes" id="UP000076871">
    <property type="component" value="Unassembled WGS sequence"/>
</dbReference>
<dbReference type="InParanoid" id="A0A165AXP5"/>
<reference evidence="1 2" key="1">
    <citation type="journal article" date="2016" name="Mol. Biol. Evol.">
        <title>Comparative Genomics of Early-Diverging Mushroom-Forming Fungi Provides Insights into the Origins of Lignocellulose Decay Capabilities.</title>
        <authorList>
            <person name="Nagy L.G."/>
            <person name="Riley R."/>
            <person name="Tritt A."/>
            <person name="Adam C."/>
            <person name="Daum C."/>
            <person name="Floudas D."/>
            <person name="Sun H."/>
            <person name="Yadav J.S."/>
            <person name="Pangilinan J."/>
            <person name="Larsson K.H."/>
            <person name="Matsuura K."/>
            <person name="Barry K."/>
            <person name="Labutti K."/>
            <person name="Kuo R."/>
            <person name="Ohm R.A."/>
            <person name="Bhattacharya S.S."/>
            <person name="Shirouzu T."/>
            <person name="Yoshinaga Y."/>
            <person name="Martin F.M."/>
            <person name="Grigoriev I.V."/>
            <person name="Hibbett D.S."/>
        </authorList>
    </citation>
    <scope>NUCLEOTIDE SEQUENCE [LARGE SCALE GENOMIC DNA]</scope>
    <source>
        <strain evidence="1 2">93-53</strain>
    </source>
</reference>
<sequence length="259" mass="29120">MFIDCLNVFSLDSEDGELNNGEACFIDAEGLLVSSAIRNHYKTYGTCLELDRRWVQVLLASMSTHVEEYQDRSQKLKVNGYDNSNVLQMGSGLRGAFSVSSNNDCPHLWHLQGLLLKEKPMQLVSHLLTTKCSALLNSIMQLAMLFFTMLADEAGKDLNGLIDGIWLSSHELMLLVMVLCFGAVTDTTQPGDNVELSLRTIYQCLIADERQKQHRKHLGIHGPQLETSTNPAFVAFLQMMTVHIESSRRAEVQRQQVLF</sequence>
<evidence type="ECO:0000313" key="1">
    <source>
        <dbReference type="EMBL" id="KZS99856.1"/>
    </source>
</evidence>
<proteinExistence type="predicted"/>
<accession>A0A165AXP5</accession>
<dbReference type="GeneID" id="63824463"/>
<dbReference type="AlphaFoldDB" id="A0A165AXP5"/>
<keyword evidence="2" id="KW-1185">Reference proteome</keyword>
<name>A0A165AXP5_9APHY</name>
<evidence type="ECO:0000313" key="2">
    <source>
        <dbReference type="Proteomes" id="UP000076871"/>
    </source>
</evidence>
<organism evidence="1 2">
    <name type="scientific">Laetiporus sulphureus 93-53</name>
    <dbReference type="NCBI Taxonomy" id="1314785"/>
    <lineage>
        <taxon>Eukaryota</taxon>
        <taxon>Fungi</taxon>
        <taxon>Dikarya</taxon>
        <taxon>Basidiomycota</taxon>
        <taxon>Agaricomycotina</taxon>
        <taxon>Agaricomycetes</taxon>
        <taxon>Polyporales</taxon>
        <taxon>Laetiporus</taxon>
    </lineage>
</organism>
<gene>
    <name evidence="1" type="ORF">LAESUDRAFT_718471</name>
</gene>
<dbReference type="EMBL" id="KV427711">
    <property type="protein sequence ID" value="KZS99856.1"/>
    <property type="molecule type" value="Genomic_DNA"/>
</dbReference>
<protein>
    <submittedName>
        <fullName evidence="1">Uncharacterized protein</fullName>
    </submittedName>
</protein>
<dbReference type="RefSeq" id="XP_040757597.1">
    <property type="nucleotide sequence ID" value="XM_040907434.1"/>
</dbReference>